<dbReference type="Pfam" id="PF08281">
    <property type="entry name" value="Sigma70_r4_2"/>
    <property type="match status" value="1"/>
</dbReference>
<evidence type="ECO:0000313" key="7">
    <source>
        <dbReference type="EMBL" id="HIY68057.1"/>
    </source>
</evidence>
<dbReference type="Gene3D" id="1.10.10.10">
    <property type="entry name" value="Winged helix-like DNA-binding domain superfamily/Winged helix DNA-binding domain"/>
    <property type="match status" value="1"/>
</dbReference>
<gene>
    <name evidence="7" type="ORF">H9828_01425</name>
</gene>
<dbReference type="PANTHER" id="PTHR43133:SF46">
    <property type="entry name" value="RNA POLYMERASE SIGMA-70 FACTOR ECF SUBFAMILY"/>
    <property type="match status" value="1"/>
</dbReference>
<dbReference type="EMBL" id="DXDA01000013">
    <property type="protein sequence ID" value="HIY68057.1"/>
    <property type="molecule type" value="Genomic_DNA"/>
</dbReference>
<dbReference type="InterPro" id="IPR013249">
    <property type="entry name" value="RNA_pol_sigma70_r4_t2"/>
</dbReference>
<dbReference type="InterPro" id="IPR013324">
    <property type="entry name" value="RNA_pol_sigma_r3/r4-like"/>
</dbReference>
<dbReference type="InterPro" id="IPR039425">
    <property type="entry name" value="RNA_pol_sigma-70-like"/>
</dbReference>
<accession>A0A9D2CB72</accession>
<comment type="caution">
    <text evidence="7">The sequence shown here is derived from an EMBL/GenBank/DDBJ whole genome shotgun (WGS) entry which is preliminary data.</text>
</comment>
<protein>
    <submittedName>
        <fullName evidence="7">RNA polymerase sigma-70 factor</fullName>
    </submittedName>
</protein>
<evidence type="ECO:0000256" key="3">
    <source>
        <dbReference type="ARBA" id="ARBA00023082"/>
    </source>
</evidence>
<evidence type="ECO:0000256" key="1">
    <source>
        <dbReference type="ARBA" id="ARBA00010641"/>
    </source>
</evidence>
<comment type="similarity">
    <text evidence="1">Belongs to the sigma-70 factor family. ECF subfamily.</text>
</comment>
<dbReference type="GO" id="GO:0003677">
    <property type="term" value="F:DNA binding"/>
    <property type="evidence" value="ECO:0007669"/>
    <property type="project" value="InterPro"/>
</dbReference>
<dbReference type="Pfam" id="PF04542">
    <property type="entry name" value="Sigma70_r2"/>
    <property type="match status" value="1"/>
</dbReference>
<dbReference type="PANTHER" id="PTHR43133">
    <property type="entry name" value="RNA POLYMERASE ECF-TYPE SIGMA FACTO"/>
    <property type="match status" value="1"/>
</dbReference>
<dbReference type="AlphaFoldDB" id="A0A9D2CB72"/>
<dbReference type="NCBIfam" id="TIGR02985">
    <property type="entry name" value="Sig70_bacteroi1"/>
    <property type="match status" value="1"/>
</dbReference>
<reference evidence="7" key="2">
    <citation type="submission" date="2021-04" db="EMBL/GenBank/DDBJ databases">
        <authorList>
            <person name="Gilroy R."/>
        </authorList>
    </citation>
    <scope>NUCLEOTIDE SEQUENCE</scope>
    <source>
        <strain evidence="7">5134</strain>
    </source>
</reference>
<evidence type="ECO:0000256" key="4">
    <source>
        <dbReference type="ARBA" id="ARBA00023163"/>
    </source>
</evidence>
<dbReference type="InterPro" id="IPR014284">
    <property type="entry name" value="RNA_pol_sigma-70_dom"/>
</dbReference>
<name>A0A9D2CB72_9BACT</name>
<sequence>MQGFATSPLTQESFEQIFHRYERKLCAIAYSYVRDKEAAQDIVNECFAATWDHRQNIETTLEAYLYQCVRNECLKYRRNQTTQKAVYEKILAKERCVMDYYTRTIESCNPNELFRAEIMEICRQQIDKMPELRRRIFTANKFEGLSYKEIADKNGITTHRVDYELRMAMNMLRLSLKDYLAILALFISVKH</sequence>
<keyword evidence="4" id="KW-0804">Transcription</keyword>
<dbReference type="InterPro" id="IPR036388">
    <property type="entry name" value="WH-like_DNA-bd_sf"/>
</dbReference>
<dbReference type="InterPro" id="IPR013325">
    <property type="entry name" value="RNA_pol_sigma_r2"/>
</dbReference>
<dbReference type="GO" id="GO:0006352">
    <property type="term" value="P:DNA-templated transcription initiation"/>
    <property type="evidence" value="ECO:0007669"/>
    <property type="project" value="InterPro"/>
</dbReference>
<feature type="domain" description="RNA polymerase sigma-70 region 2" evidence="5">
    <location>
        <begin position="18"/>
        <end position="81"/>
    </location>
</feature>
<proteinExistence type="inferred from homology"/>
<keyword evidence="3" id="KW-0731">Sigma factor</keyword>
<dbReference type="SUPFAM" id="SSF88946">
    <property type="entry name" value="Sigma2 domain of RNA polymerase sigma factors"/>
    <property type="match status" value="1"/>
</dbReference>
<dbReference type="Proteomes" id="UP000886844">
    <property type="component" value="Unassembled WGS sequence"/>
</dbReference>
<dbReference type="InterPro" id="IPR014327">
    <property type="entry name" value="RNA_pol_sigma70_bacteroid"/>
</dbReference>
<evidence type="ECO:0000313" key="8">
    <source>
        <dbReference type="Proteomes" id="UP000886844"/>
    </source>
</evidence>
<dbReference type="NCBIfam" id="TIGR02937">
    <property type="entry name" value="sigma70-ECF"/>
    <property type="match status" value="1"/>
</dbReference>
<reference evidence="7" key="1">
    <citation type="journal article" date="2021" name="PeerJ">
        <title>Extensive microbial diversity within the chicken gut microbiome revealed by metagenomics and culture.</title>
        <authorList>
            <person name="Gilroy R."/>
            <person name="Ravi A."/>
            <person name="Getino M."/>
            <person name="Pursley I."/>
            <person name="Horton D.L."/>
            <person name="Alikhan N.F."/>
            <person name="Baker D."/>
            <person name="Gharbi K."/>
            <person name="Hall N."/>
            <person name="Watson M."/>
            <person name="Adriaenssens E.M."/>
            <person name="Foster-Nyarko E."/>
            <person name="Jarju S."/>
            <person name="Secka A."/>
            <person name="Antonio M."/>
            <person name="Oren A."/>
            <person name="Chaudhuri R.R."/>
            <person name="La Ragione R."/>
            <person name="Hildebrand F."/>
            <person name="Pallen M.J."/>
        </authorList>
    </citation>
    <scope>NUCLEOTIDE SEQUENCE</scope>
    <source>
        <strain evidence="7">5134</strain>
    </source>
</reference>
<dbReference type="Gene3D" id="1.10.1740.10">
    <property type="match status" value="1"/>
</dbReference>
<organism evidence="7 8">
    <name type="scientific">Candidatus Alistipes intestinigallinarum</name>
    <dbReference type="NCBI Taxonomy" id="2838440"/>
    <lineage>
        <taxon>Bacteria</taxon>
        <taxon>Pseudomonadati</taxon>
        <taxon>Bacteroidota</taxon>
        <taxon>Bacteroidia</taxon>
        <taxon>Bacteroidales</taxon>
        <taxon>Rikenellaceae</taxon>
        <taxon>Alistipes</taxon>
    </lineage>
</organism>
<dbReference type="InterPro" id="IPR007627">
    <property type="entry name" value="RNA_pol_sigma70_r2"/>
</dbReference>
<dbReference type="SUPFAM" id="SSF88659">
    <property type="entry name" value="Sigma3 and sigma4 domains of RNA polymerase sigma factors"/>
    <property type="match status" value="1"/>
</dbReference>
<keyword evidence="2" id="KW-0805">Transcription regulation</keyword>
<feature type="domain" description="RNA polymerase sigma factor 70 region 4 type 2" evidence="6">
    <location>
        <begin position="123"/>
        <end position="170"/>
    </location>
</feature>
<evidence type="ECO:0000259" key="5">
    <source>
        <dbReference type="Pfam" id="PF04542"/>
    </source>
</evidence>
<evidence type="ECO:0000259" key="6">
    <source>
        <dbReference type="Pfam" id="PF08281"/>
    </source>
</evidence>
<dbReference type="GO" id="GO:0016987">
    <property type="term" value="F:sigma factor activity"/>
    <property type="evidence" value="ECO:0007669"/>
    <property type="project" value="UniProtKB-KW"/>
</dbReference>
<evidence type="ECO:0000256" key="2">
    <source>
        <dbReference type="ARBA" id="ARBA00023015"/>
    </source>
</evidence>